<protein>
    <submittedName>
        <fullName evidence="2">Uncharacterized protein</fullName>
    </submittedName>
</protein>
<evidence type="ECO:0000256" key="1">
    <source>
        <dbReference type="SAM" id="MobiDB-lite"/>
    </source>
</evidence>
<organism evidence="2 3">
    <name type="scientific">Hibiscus sabdariffa</name>
    <name type="common">roselle</name>
    <dbReference type="NCBI Taxonomy" id="183260"/>
    <lineage>
        <taxon>Eukaryota</taxon>
        <taxon>Viridiplantae</taxon>
        <taxon>Streptophyta</taxon>
        <taxon>Embryophyta</taxon>
        <taxon>Tracheophyta</taxon>
        <taxon>Spermatophyta</taxon>
        <taxon>Magnoliopsida</taxon>
        <taxon>eudicotyledons</taxon>
        <taxon>Gunneridae</taxon>
        <taxon>Pentapetalae</taxon>
        <taxon>rosids</taxon>
        <taxon>malvids</taxon>
        <taxon>Malvales</taxon>
        <taxon>Malvaceae</taxon>
        <taxon>Malvoideae</taxon>
        <taxon>Hibiscus</taxon>
    </lineage>
</organism>
<gene>
    <name evidence="2" type="ORF">V6N12_065387</name>
</gene>
<evidence type="ECO:0000313" key="2">
    <source>
        <dbReference type="EMBL" id="KAK8596908.1"/>
    </source>
</evidence>
<keyword evidence="3" id="KW-1185">Reference proteome</keyword>
<evidence type="ECO:0000313" key="3">
    <source>
        <dbReference type="Proteomes" id="UP001472677"/>
    </source>
</evidence>
<reference evidence="2 3" key="1">
    <citation type="journal article" date="2024" name="G3 (Bethesda)">
        <title>Genome assembly of Hibiscus sabdariffa L. provides insights into metabolisms of medicinal natural products.</title>
        <authorList>
            <person name="Kim T."/>
        </authorList>
    </citation>
    <scope>NUCLEOTIDE SEQUENCE [LARGE SCALE GENOMIC DNA]</scope>
    <source>
        <strain evidence="2">TK-2024</strain>
        <tissue evidence="2">Old leaves</tissue>
    </source>
</reference>
<name>A0ABR2G8R9_9ROSI</name>
<proteinExistence type="predicted"/>
<feature type="region of interest" description="Disordered" evidence="1">
    <location>
        <begin position="35"/>
        <end position="54"/>
    </location>
</feature>
<feature type="region of interest" description="Disordered" evidence="1">
    <location>
        <begin position="1"/>
        <end position="22"/>
    </location>
</feature>
<accession>A0ABR2G8R9</accession>
<comment type="caution">
    <text evidence="2">The sequence shown here is derived from an EMBL/GenBank/DDBJ whole genome shotgun (WGS) entry which is preliminary data.</text>
</comment>
<feature type="compositionally biased region" description="Polar residues" evidence="1">
    <location>
        <begin position="11"/>
        <end position="22"/>
    </location>
</feature>
<sequence>MRLPLYPYRLSGSNEPGMTNSVHTEPTRFAVAQLSTRSQPHCGPVQSSPEQEPSSLLDHVSLLAGPTPFWALVINPNQVQLNPMEEGSI</sequence>
<dbReference type="EMBL" id="JBBPBM010000002">
    <property type="protein sequence ID" value="KAK8596908.1"/>
    <property type="molecule type" value="Genomic_DNA"/>
</dbReference>
<dbReference type="Proteomes" id="UP001472677">
    <property type="component" value="Unassembled WGS sequence"/>
</dbReference>